<evidence type="ECO:0000313" key="4">
    <source>
        <dbReference type="Proteomes" id="UP001550850"/>
    </source>
</evidence>
<feature type="region of interest" description="Disordered" evidence="1">
    <location>
        <begin position="30"/>
        <end position="59"/>
    </location>
</feature>
<name>A0ABV2YKU1_9ACTN</name>
<sequence length="85" mass="8431">MPRTEWEDTVRAPIRVAVVACAAVPLALLGAPPAGERPGGSGVERARGPEHGVVEGGTVSGVAPRGVAVVDAESVFGSPTDVFGG</sequence>
<keyword evidence="2" id="KW-0472">Membrane</keyword>
<reference evidence="3 4" key="1">
    <citation type="submission" date="2024-06" db="EMBL/GenBank/DDBJ databases">
        <title>The Natural Products Discovery Center: Release of the First 8490 Sequenced Strains for Exploring Actinobacteria Biosynthetic Diversity.</title>
        <authorList>
            <person name="Kalkreuter E."/>
            <person name="Kautsar S.A."/>
            <person name="Yang D."/>
            <person name="Bader C.D."/>
            <person name="Teijaro C.N."/>
            <person name="Fluegel L."/>
            <person name="Davis C.M."/>
            <person name="Simpson J.R."/>
            <person name="Lauterbach L."/>
            <person name="Steele A.D."/>
            <person name="Gui C."/>
            <person name="Meng S."/>
            <person name="Li G."/>
            <person name="Viehrig K."/>
            <person name="Ye F."/>
            <person name="Su P."/>
            <person name="Kiefer A.F."/>
            <person name="Nichols A."/>
            <person name="Cepeda A.J."/>
            <person name="Yan W."/>
            <person name="Fan B."/>
            <person name="Jiang Y."/>
            <person name="Adhikari A."/>
            <person name="Zheng C.-J."/>
            <person name="Schuster L."/>
            <person name="Cowan T.M."/>
            <person name="Smanski M.J."/>
            <person name="Chevrette M.G."/>
            <person name="De Carvalho L.P.S."/>
            <person name="Shen B."/>
        </authorList>
    </citation>
    <scope>NUCLEOTIDE SEQUENCE [LARGE SCALE GENOMIC DNA]</scope>
    <source>
        <strain evidence="3 4">NPDC038104</strain>
    </source>
</reference>
<dbReference type="EMBL" id="JBEZUR010000031">
    <property type="protein sequence ID" value="MEU3556355.1"/>
    <property type="molecule type" value="Genomic_DNA"/>
</dbReference>
<organism evidence="3 4">
    <name type="scientific">Streptomyces fragilis</name>
    <dbReference type="NCBI Taxonomy" id="67301"/>
    <lineage>
        <taxon>Bacteria</taxon>
        <taxon>Bacillati</taxon>
        <taxon>Actinomycetota</taxon>
        <taxon>Actinomycetes</taxon>
        <taxon>Kitasatosporales</taxon>
        <taxon>Streptomycetaceae</taxon>
        <taxon>Streptomyces</taxon>
    </lineage>
</organism>
<keyword evidence="2" id="KW-0812">Transmembrane</keyword>
<evidence type="ECO:0000256" key="1">
    <source>
        <dbReference type="SAM" id="MobiDB-lite"/>
    </source>
</evidence>
<dbReference type="RefSeq" id="WP_108953205.1">
    <property type="nucleotide sequence ID" value="NZ_BEVZ01000002.1"/>
</dbReference>
<protein>
    <submittedName>
        <fullName evidence="3">Uncharacterized protein</fullName>
    </submittedName>
</protein>
<feature type="compositionally biased region" description="Basic and acidic residues" evidence="1">
    <location>
        <begin position="44"/>
        <end position="53"/>
    </location>
</feature>
<evidence type="ECO:0000313" key="3">
    <source>
        <dbReference type="EMBL" id="MEU3556355.1"/>
    </source>
</evidence>
<feature type="transmembrane region" description="Helical" evidence="2">
    <location>
        <begin position="12"/>
        <end position="31"/>
    </location>
</feature>
<keyword evidence="2" id="KW-1133">Transmembrane helix</keyword>
<dbReference type="Proteomes" id="UP001550850">
    <property type="component" value="Unassembled WGS sequence"/>
</dbReference>
<keyword evidence="4" id="KW-1185">Reference proteome</keyword>
<evidence type="ECO:0000256" key="2">
    <source>
        <dbReference type="SAM" id="Phobius"/>
    </source>
</evidence>
<proteinExistence type="predicted"/>
<comment type="caution">
    <text evidence="3">The sequence shown here is derived from an EMBL/GenBank/DDBJ whole genome shotgun (WGS) entry which is preliminary data.</text>
</comment>
<accession>A0ABV2YKU1</accession>
<gene>
    <name evidence="3" type="ORF">AB0E65_19410</name>
</gene>